<gene>
    <name evidence="1" type="ORF">GKJPGBOP_07205</name>
</gene>
<dbReference type="AlphaFoldDB" id="A0A401WDU4"/>
<name>A0A401WDU4_STREY</name>
<dbReference type="EMBL" id="BHZD01000001">
    <property type="protein sequence ID" value="GCD47439.1"/>
    <property type="molecule type" value="Genomic_DNA"/>
</dbReference>
<evidence type="ECO:0008006" key="3">
    <source>
        <dbReference type="Google" id="ProtNLM"/>
    </source>
</evidence>
<protein>
    <recommendedName>
        <fullName evidence="3">DUF1579 domain-containing protein</fullName>
    </recommendedName>
</protein>
<proteinExistence type="predicted"/>
<accession>A0A401WDU4</accession>
<sequence length="150" mass="16194">MTERQAGSGEAVGTHEGTGELERLLGRWRVEGGATGTVTYRRLDGGFFLVQEVELEQDGRRITGIEVIGREKPFGAKAPGEDIVSRFYDNEGHTFDYVYETAGDTLTIWGGEKGSPAYFRGTFAADGDVLAGAWVYPGGGGYESTMTRIG</sequence>
<dbReference type="Proteomes" id="UP000286746">
    <property type="component" value="Unassembled WGS sequence"/>
</dbReference>
<organism evidence="1 2">
    <name type="scientific">Streptomyces paromomycinus</name>
    <name type="common">Streptomyces rimosus subsp. paromomycinus</name>
    <dbReference type="NCBI Taxonomy" id="92743"/>
    <lineage>
        <taxon>Bacteria</taxon>
        <taxon>Bacillati</taxon>
        <taxon>Actinomycetota</taxon>
        <taxon>Actinomycetes</taxon>
        <taxon>Kitasatosporales</taxon>
        <taxon>Streptomycetaceae</taxon>
        <taxon>Streptomyces</taxon>
    </lineage>
</organism>
<dbReference type="RefSeq" id="WP_246177762.1">
    <property type="nucleotide sequence ID" value="NZ_BHZD01000001.1"/>
</dbReference>
<evidence type="ECO:0000313" key="1">
    <source>
        <dbReference type="EMBL" id="GCD47439.1"/>
    </source>
</evidence>
<keyword evidence="2" id="KW-1185">Reference proteome</keyword>
<reference evidence="1 2" key="1">
    <citation type="submission" date="2018-11" db="EMBL/GenBank/DDBJ databases">
        <title>Whole genome sequence of Streptomyces paromomycinus NBRC 15454(T).</title>
        <authorList>
            <person name="Komaki H."/>
            <person name="Tamura T."/>
        </authorList>
    </citation>
    <scope>NUCLEOTIDE SEQUENCE [LARGE SCALE GENOMIC DNA]</scope>
    <source>
        <strain evidence="1 2">NBRC 15454</strain>
    </source>
</reference>
<comment type="caution">
    <text evidence="1">The sequence shown here is derived from an EMBL/GenBank/DDBJ whole genome shotgun (WGS) entry which is preliminary data.</text>
</comment>
<evidence type="ECO:0000313" key="2">
    <source>
        <dbReference type="Proteomes" id="UP000286746"/>
    </source>
</evidence>